<evidence type="ECO:0000313" key="3">
    <source>
        <dbReference type="Proteomes" id="UP000765509"/>
    </source>
</evidence>
<feature type="non-terminal residue" evidence="2">
    <location>
        <position position="295"/>
    </location>
</feature>
<gene>
    <name evidence="2" type="ORF">O181_011225</name>
</gene>
<proteinExistence type="predicted"/>
<dbReference type="AlphaFoldDB" id="A0A9Q3BVH8"/>
<evidence type="ECO:0000313" key="2">
    <source>
        <dbReference type="EMBL" id="MBW0471510.1"/>
    </source>
</evidence>
<sequence length="295" mass="33832">PFDQILKSQEDDQYYEDPLECKNIRGRPQGAKNKKREPSRFEIIESQSKRRGRIPSKVTSTKKSRSQSNVPSPIMEVDSSETSEDSEASLSKSISSSDSLPSAAKLNKSEVTLRRSRRLEIGSKASQRKSNKPSTSLKIYDAIELTCEHCQRNYHTGDECSKLFIPGSEDFPKFLLKYTFKAINVQGYGNCGYRTVSHYIYKTQDQWDDVRGDLAEEIKQNEDLYEAMNTLIPSISSYLERIEWYEDVGQARKSKWMSMPDMGDPISNKYQRQVFFYSTVKSFLQLIIPPFSSAS</sequence>
<keyword evidence="3" id="KW-1185">Reference proteome</keyword>
<evidence type="ECO:0000256" key="1">
    <source>
        <dbReference type="SAM" id="MobiDB-lite"/>
    </source>
</evidence>
<protein>
    <submittedName>
        <fullName evidence="2">Uncharacterized protein</fullName>
    </submittedName>
</protein>
<feature type="region of interest" description="Disordered" evidence="1">
    <location>
        <begin position="1"/>
        <end position="111"/>
    </location>
</feature>
<feature type="compositionally biased region" description="Acidic residues" evidence="1">
    <location>
        <begin position="78"/>
        <end position="87"/>
    </location>
</feature>
<dbReference type="CDD" id="cd22744">
    <property type="entry name" value="OTU"/>
    <property type="match status" value="1"/>
</dbReference>
<name>A0A9Q3BVH8_9BASI</name>
<reference evidence="2" key="1">
    <citation type="submission" date="2021-03" db="EMBL/GenBank/DDBJ databases">
        <title>Draft genome sequence of rust myrtle Austropuccinia psidii MF-1, a brazilian biotype.</title>
        <authorList>
            <person name="Quecine M.C."/>
            <person name="Pachon D.M.R."/>
            <person name="Bonatelli M.L."/>
            <person name="Correr F.H."/>
            <person name="Franceschini L.M."/>
            <person name="Leite T.F."/>
            <person name="Margarido G.R.A."/>
            <person name="Almeida C.A."/>
            <person name="Ferrarezi J.A."/>
            <person name="Labate C.A."/>
        </authorList>
    </citation>
    <scope>NUCLEOTIDE SEQUENCE</scope>
    <source>
        <strain evidence="2">MF-1</strain>
    </source>
</reference>
<dbReference type="EMBL" id="AVOT02002783">
    <property type="protein sequence ID" value="MBW0471510.1"/>
    <property type="molecule type" value="Genomic_DNA"/>
</dbReference>
<feature type="compositionally biased region" description="Basic residues" evidence="1">
    <location>
        <begin position="49"/>
        <end position="65"/>
    </location>
</feature>
<dbReference type="Proteomes" id="UP000765509">
    <property type="component" value="Unassembled WGS sequence"/>
</dbReference>
<dbReference type="OrthoDB" id="1915076at2759"/>
<dbReference type="Gene3D" id="3.90.70.80">
    <property type="match status" value="1"/>
</dbReference>
<feature type="compositionally biased region" description="Low complexity" evidence="1">
    <location>
        <begin position="88"/>
        <end position="106"/>
    </location>
</feature>
<comment type="caution">
    <text evidence="2">The sequence shown here is derived from an EMBL/GenBank/DDBJ whole genome shotgun (WGS) entry which is preliminary data.</text>
</comment>
<organism evidence="2 3">
    <name type="scientific">Austropuccinia psidii MF-1</name>
    <dbReference type="NCBI Taxonomy" id="1389203"/>
    <lineage>
        <taxon>Eukaryota</taxon>
        <taxon>Fungi</taxon>
        <taxon>Dikarya</taxon>
        <taxon>Basidiomycota</taxon>
        <taxon>Pucciniomycotina</taxon>
        <taxon>Pucciniomycetes</taxon>
        <taxon>Pucciniales</taxon>
        <taxon>Sphaerophragmiaceae</taxon>
        <taxon>Austropuccinia</taxon>
    </lineage>
</organism>
<accession>A0A9Q3BVH8</accession>